<dbReference type="EMBL" id="WESC01000020">
    <property type="protein sequence ID" value="KAB7738520.1"/>
    <property type="molecule type" value="Genomic_DNA"/>
</dbReference>
<keyword evidence="2" id="KW-1185">Reference proteome</keyword>
<evidence type="ECO:0008006" key="3">
    <source>
        <dbReference type="Google" id="ProtNLM"/>
    </source>
</evidence>
<dbReference type="AlphaFoldDB" id="A0A6N6VD75"/>
<proteinExistence type="predicted"/>
<name>A0A6N6VD75_9HYPH</name>
<dbReference type="RefSeq" id="WP_152217496.1">
    <property type="nucleotide sequence ID" value="NZ_WESC01000020.1"/>
</dbReference>
<evidence type="ECO:0000313" key="2">
    <source>
        <dbReference type="Proteomes" id="UP000468901"/>
    </source>
</evidence>
<gene>
    <name evidence="1" type="ORF">F2P47_16535</name>
</gene>
<dbReference type="Proteomes" id="UP000468901">
    <property type="component" value="Unassembled WGS sequence"/>
</dbReference>
<reference evidence="1 2" key="1">
    <citation type="submission" date="2019-09" db="EMBL/GenBank/DDBJ databases">
        <title>Parvibaculum sedimenti sp. nov., isolated from sediment.</title>
        <authorList>
            <person name="Wang Y."/>
        </authorList>
    </citation>
    <scope>NUCLEOTIDE SEQUENCE [LARGE SCALE GENOMIC DNA]</scope>
    <source>
        <strain evidence="1 2">HXT-9</strain>
    </source>
</reference>
<comment type="caution">
    <text evidence="1">The sequence shown here is derived from an EMBL/GenBank/DDBJ whole genome shotgun (WGS) entry which is preliminary data.</text>
</comment>
<organism evidence="1 2">
    <name type="scientific">Parvibaculum sedimenti</name>
    <dbReference type="NCBI Taxonomy" id="2608632"/>
    <lineage>
        <taxon>Bacteria</taxon>
        <taxon>Pseudomonadati</taxon>
        <taxon>Pseudomonadota</taxon>
        <taxon>Alphaproteobacteria</taxon>
        <taxon>Hyphomicrobiales</taxon>
        <taxon>Parvibaculaceae</taxon>
        <taxon>Parvibaculum</taxon>
    </lineage>
</organism>
<accession>A0A6N6VD75</accession>
<protein>
    <recommendedName>
        <fullName evidence="3">Integrase</fullName>
    </recommendedName>
</protein>
<evidence type="ECO:0000313" key="1">
    <source>
        <dbReference type="EMBL" id="KAB7738520.1"/>
    </source>
</evidence>
<sequence length="140" mass="16355">MATIRKLRGKYQAIVRRKGFPDTSKTFDRKVDAVRWSRSIEDEMERSAFRHFDPRVLGDTSFGDLLTRYRNEVSPKKRGGKIEALVLSAMIRRRISSYSLEHLSPEHFVAYREERLKEIKPATVNKERKRCFAPTLPLAS</sequence>